<dbReference type="Proteomes" id="UP001556118">
    <property type="component" value="Unassembled WGS sequence"/>
</dbReference>
<proteinExistence type="inferred from homology"/>
<dbReference type="EMBL" id="JBFNXR010000052">
    <property type="protein sequence ID" value="MEW9856570.1"/>
    <property type="molecule type" value="Genomic_DNA"/>
</dbReference>
<keyword evidence="4" id="KW-1185">Reference proteome</keyword>
<dbReference type="InterPro" id="IPR011990">
    <property type="entry name" value="TPR-like_helical_dom_sf"/>
</dbReference>
<dbReference type="PANTHER" id="PTHR31350">
    <property type="entry name" value="SI:DKEY-261L7.2"/>
    <property type="match status" value="1"/>
</dbReference>
<gene>
    <name evidence="3" type="ORF">ABUH87_15630</name>
</gene>
<evidence type="ECO:0000259" key="2">
    <source>
        <dbReference type="Pfam" id="PF13369"/>
    </source>
</evidence>
<comment type="similarity">
    <text evidence="1">Belongs to the UPF0162 family.</text>
</comment>
<evidence type="ECO:0000256" key="1">
    <source>
        <dbReference type="ARBA" id="ARBA00007100"/>
    </source>
</evidence>
<dbReference type="InterPro" id="IPR032698">
    <property type="entry name" value="SirB1_N"/>
</dbReference>
<comment type="caution">
    <text evidence="3">The sequence shown here is derived from an EMBL/GenBank/DDBJ whole genome shotgun (WGS) entry which is preliminary data.</text>
</comment>
<reference evidence="3 4" key="1">
    <citation type="submission" date="2024-06" db="EMBL/GenBank/DDBJ databases">
        <title>Novosphingobium rhizovicinus M1R2S20.</title>
        <authorList>
            <person name="Sun J.-Q."/>
        </authorList>
    </citation>
    <scope>NUCLEOTIDE SEQUENCE [LARGE SCALE GENOMIC DNA]</scope>
    <source>
        <strain evidence="3 4">M1R2S20</strain>
    </source>
</reference>
<evidence type="ECO:0000313" key="3">
    <source>
        <dbReference type="EMBL" id="MEW9856570.1"/>
    </source>
</evidence>
<accession>A0ABV3RF16</accession>
<dbReference type="RefSeq" id="WP_367775029.1">
    <property type="nucleotide sequence ID" value="NZ_JBFNXR010000052.1"/>
</dbReference>
<evidence type="ECO:0000313" key="4">
    <source>
        <dbReference type="Proteomes" id="UP001556118"/>
    </source>
</evidence>
<organism evidence="3 4">
    <name type="scientific">Novosphingobium rhizovicinum</name>
    <dbReference type="NCBI Taxonomy" id="3228928"/>
    <lineage>
        <taxon>Bacteria</taxon>
        <taxon>Pseudomonadati</taxon>
        <taxon>Pseudomonadota</taxon>
        <taxon>Alphaproteobacteria</taxon>
        <taxon>Sphingomonadales</taxon>
        <taxon>Sphingomonadaceae</taxon>
        <taxon>Novosphingobium</taxon>
    </lineage>
</organism>
<feature type="domain" description="Protein SirB1 N-terminal" evidence="2">
    <location>
        <begin position="40"/>
        <end position="187"/>
    </location>
</feature>
<dbReference type="Gene3D" id="1.25.40.10">
    <property type="entry name" value="Tetratricopeptide repeat domain"/>
    <property type="match status" value="1"/>
</dbReference>
<dbReference type="Pfam" id="PF13369">
    <property type="entry name" value="Transglut_core2"/>
    <property type="match status" value="1"/>
</dbReference>
<name>A0ABV3RF16_9SPHN</name>
<dbReference type="PANTHER" id="PTHR31350:SF27">
    <property type="entry name" value="HEMIMETHYLATED DNA-BINDING DOMAIN-CONTAINING PROTEIN"/>
    <property type="match status" value="1"/>
</dbReference>
<protein>
    <submittedName>
        <fullName evidence="3">SirB1 family protein</fullName>
    </submittedName>
</protein>
<sequence>MNDDLQRLGLVDEDEIELDEAALVLAQLDHPDTDLAPYEELLDAIETRLDVVGQMAETASERAEVLAFVLGDEFGFAGDKDTYDHPDNADMIRVLDRRRGLPVSLSMLWVAAARRMGWDADLLDVPGHVLVLIGTEADPVIVDPFAGGVRVGAERIAALVHAFAEPDRAAVTQVSAMPNRAVLVRLLQNQASRAEKAGRGRRALEIYVRMTTIAPSTVHAWWERARLELVDGEVSAARSSLGAILEITRDPTAREKVSETLEALQGE</sequence>